<keyword evidence="4 6" id="KW-1133">Transmembrane helix</keyword>
<evidence type="ECO:0000256" key="6">
    <source>
        <dbReference type="SAM" id="Phobius"/>
    </source>
</evidence>
<keyword evidence="2" id="KW-1003">Cell membrane</keyword>
<dbReference type="PANTHER" id="PTHR38601">
    <property type="entry name" value="HYDROGENASE-4 COMPONENT E"/>
    <property type="match status" value="1"/>
</dbReference>
<organism evidence="7">
    <name type="scientific">mine drainage metagenome</name>
    <dbReference type="NCBI Taxonomy" id="410659"/>
    <lineage>
        <taxon>unclassified sequences</taxon>
        <taxon>metagenomes</taxon>
        <taxon>ecological metagenomes</taxon>
    </lineage>
</organism>
<feature type="transmembrane region" description="Helical" evidence="6">
    <location>
        <begin position="12"/>
        <end position="31"/>
    </location>
</feature>
<evidence type="ECO:0000256" key="4">
    <source>
        <dbReference type="ARBA" id="ARBA00022989"/>
    </source>
</evidence>
<keyword evidence="3 6" id="KW-0812">Transmembrane</keyword>
<sequence length="120" mass="12989">MSTFHPNGLAAAVFNLLSILALILSFVMLASHWIRNHILAFAIQSWVIACLSAFIGLSGHDPELIPIAILTALLRGTALPYLLIRLLDQAHLNREFAPLVQPSSSMVLGAALVLLAYTMT</sequence>
<evidence type="ECO:0000256" key="3">
    <source>
        <dbReference type="ARBA" id="ARBA00022692"/>
    </source>
</evidence>
<feature type="non-terminal residue" evidence="7">
    <location>
        <position position="120"/>
    </location>
</feature>
<reference evidence="7" key="1">
    <citation type="submission" date="2013-08" db="EMBL/GenBank/DDBJ databases">
        <authorList>
            <person name="Mendez C."/>
            <person name="Richter M."/>
            <person name="Ferrer M."/>
            <person name="Sanchez J."/>
        </authorList>
    </citation>
    <scope>NUCLEOTIDE SEQUENCE</scope>
</reference>
<dbReference type="InterPro" id="IPR038730">
    <property type="entry name" value="HyfE-like"/>
</dbReference>
<evidence type="ECO:0000256" key="2">
    <source>
        <dbReference type="ARBA" id="ARBA00022475"/>
    </source>
</evidence>
<comment type="caution">
    <text evidence="7">The sequence shown here is derived from an EMBL/GenBank/DDBJ whole genome shotgun (WGS) entry which is preliminary data.</text>
</comment>
<feature type="transmembrane region" description="Helical" evidence="6">
    <location>
        <begin position="96"/>
        <end position="117"/>
    </location>
</feature>
<proteinExistence type="predicted"/>
<evidence type="ECO:0000256" key="1">
    <source>
        <dbReference type="ARBA" id="ARBA00004651"/>
    </source>
</evidence>
<accession>T0ZTP5</accession>
<evidence type="ECO:0000313" key="7">
    <source>
        <dbReference type="EMBL" id="EQD33225.1"/>
    </source>
</evidence>
<comment type="subcellular location">
    <subcellularLocation>
        <location evidence="1">Cell membrane</location>
        <topology evidence="1">Multi-pass membrane protein</topology>
    </subcellularLocation>
</comment>
<feature type="transmembrane region" description="Helical" evidence="6">
    <location>
        <begin position="38"/>
        <end position="58"/>
    </location>
</feature>
<name>T0ZTP5_9ZZZZ</name>
<feature type="transmembrane region" description="Helical" evidence="6">
    <location>
        <begin position="64"/>
        <end position="84"/>
    </location>
</feature>
<gene>
    <name evidence="7" type="ORF">B2A_13267</name>
</gene>
<dbReference type="GO" id="GO:0005886">
    <property type="term" value="C:plasma membrane"/>
    <property type="evidence" value="ECO:0007669"/>
    <property type="project" value="UniProtKB-SubCell"/>
</dbReference>
<evidence type="ECO:0000256" key="5">
    <source>
        <dbReference type="ARBA" id="ARBA00023136"/>
    </source>
</evidence>
<protein>
    <submittedName>
        <fullName evidence="7">Hydrogenase 4 membrane component (E)</fullName>
    </submittedName>
</protein>
<keyword evidence="5 6" id="KW-0472">Membrane</keyword>
<dbReference type="EMBL" id="AUZZ01009600">
    <property type="protein sequence ID" value="EQD33225.1"/>
    <property type="molecule type" value="Genomic_DNA"/>
</dbReference>
<reference evidence="7" key="2">
    <citation type="journal article" date="2014" name="ISME J.">
        <title>Microbial stratification in low pH oxic and suboxic macroscopic growths along an acid mine drainage.</title>
        <authorList>
            <person name="Mendez-Garcia C."/>
            <person name="Mesa V."/>
            <person name="Sprenger R.R."/>
            <person name="Richter M."/>
            <person name="Diez M.S."/>
            <person name="Solano J."/>
            <person name="Bargiela R."/>
            <person name="Golyshina O.V."/>
            <person name="Manteca A."/>
            <person name="Ramos J.L."/>
            <person name="Gallego J.R."/>
            <person name="Llorente I."/>
            <person name="Martins Dos Santos V.A."/>
            <person name="Jensen O.N."/>
            <person name="Pelaez A.I."/>
            <person name="Sanchez J."/>
            <person name="Ferrer M."/>
        </authorList>
    </citation>
    <scope>NUCLEOTIDE SEQUENCE</scope>
</reference>
<dbReference type="AlphaFoldDB" id="T0ZTP5"/>
<dbReference type="PANTHER" id="PTHR38601:SF1">
    <property type="entry name" value="HYDROGENASE-4 COMPONENT E"/>
    <property type="match status" value="1"/>
</dbReference>